<dbReference type="AlphaFoldDB" id="A0A484MQT8"/>
<feature type="non-terminal residue" evidence="2">
    <location>
        <position position="42"/>
    </location>
</feature>
<dbReference type="EMBL" id="OOIL02004326">
    <property type="protein sequence ID" value="VFQ91301.1"/>
    <property type="molecule type" value="Genomic_DNA"/>
</dbReference>
<dbReference type="Proteomes" id="UP000595140">
    <property type="component" value="Unassembled WGS sequence"/>
</dbReference>
<feature type="compositionally biased region" description="Polar residues" evidence="1">
    <location>
        <begin position="11"/>
        <end position="34"/>
    </location>
</feature>
<protein>
    <submittedName>
        <fullName evidence="2">Uncharacterized protein</fullName>
    </submittedName>
</protein>
<feature type="region of interest" description="Disordered" evidence="1">
    <location>
        <begin position="1"/>
        <end position="42"/>
    </location>
</feature>
<gene>
    <name evidence="2" type="ORF">CCAM_LOCUS33077</name>
</gene>
<organism evidence="2 3">
    <name type="scientific">Cuscuta campestris</name>
    <dbReference type="NCBI Taxonomy" id="132261"/>
    <lineage>
        <taxon>Eukaryota</taxon>
        <taxon>Viridiplantae</taxon>
        <taxon>Streptophyta</taxon>
        <taxon>Embryophyta</taxon>
        <taxon>Tracheophyta</taxon>
        <taxon>Spermatophyta</taxon>
        <taxon>Magnoliopsida</taxon>
        <taxon>eudicotyledons</taxon>
        <taxon>Gunneridae</taxon>
        <taxon>Pentapetalae</taxon>
        <taxon>asterids</taxon>
        <taxon>lamiids</taxon>
        <taxon>Solanales</taxon>
        <taxon>Convolvulaceae</taxon>
        <taxon>Cuscuteae</taxon>
        <taxon>Cuscuta</taxon>
        <taxon>Cuscuta subgen. Grammica</taxon>
        <taxon>Cuscuta sect. Cleistogrammica</taxon>
    </lineage>
</organism>
<accession>A0A484MQT8</accession>
<keyword evidence="3" id="KW-1185">Reference proteome</keyword>
<sequence>MKCWTPVIVGRTNNKSSTSGDLAWNQHNQRSKSQGRGAGLGA</sequence>
<proteinExistence type="predicted"/>
<evidence type="ECO:0000256" key="1">
    <source>
        <dbReference type="SAM" id="MobiDB-lite"/>
    </source>
</evidence>
<name>A0A484MQT8_9ASTE</name>
<evidence type="ECO:0000313" key="2">
    <source>
        <dbReference type="EMBL" id="VFQ91301.1"/>
    </source>
</evidence>
<reference evidence="2 3" key="1">
    <citation type="submission" date="2018-04" db="EMBL/GenBank/DDBJ databases">
        <authorList>
            <person name="Vogel A."/>
        </authorList>
    </citation>
    <scope>NUCLEOTIDE SEQUENCE [LARGE SCALE GENOMIC DNA]</scope>
</reference>
<evidence type="ECO:0000313" key="3">
    <source>
        <dbReference type="Proteomes" id="UP000595140"/>
    </source>
</evidence>